<dbReference type="PANTHER" id="PTHR42874:SF1">
    <property type="entry name" value="URICASE"/>
    <property type="match status" value="1"/>
</dbReference>
<evidence type="ECO:0000256" key="1">
    <source>
        <dbReference type="ARBA" id="ARBA00004831"/>
    </source>
</evidence>
<dbReference type="PRINTS" id="PR00093">
    <property type="entry name" value="URICASE"/>
</dbReference>
<evidence type="ECO:0000313" key="9">
    <source>
        <dbReference type="EMBL" id="KAK9841204.1"/>
    </source>
</evidence>
<comment type="similarity">
    <text evidence="2 5 8">Belongs to the uricase family.</text>
</comment>
<evidence type="ECO:0000313" key="10">
    <source>
        <dbReference type="Proteomes" id="UP001438707"/>
    </source>
</evidence>
<reference evidence="9 10" key="1">
    <citation type="journal article" date="2024" name="Nat. Commun.">
        <title>Phylogenomics reveals the evolutionary origins of lichenization in chlorophyte algae.</title>
        <authorList>
            <person name="Puginier C."/>
            <person name="Libourel C."/>
            <person name="Otte J."/>
            <person name="Skaloud P."/>
            <person name="Haon M."/>
            <person name="Grisel S."/>
            <person name="Petersen M."/>
            <person name="Berrin J.G."/>
            <person name="Delaux P.M."/>
            <person name="Dal Grande F."/>
            <person name="Keller J."/>
        </authorList>
    </citation>
    <scope>NUCLEOTIDE SEQUENCE [LARGE SCALE GENOMIC DNA]</scope>
    <source>
        <strain evidence="9 10">SAG 2145</strain>
    </source>
</reference>
<dbReference type="GO" id="GO:0004846">
    <property type="term" value="F:urate oxidase activity"/>
    <property type="evidence" value="ECO:0007669"/>
    <property type="project" value="UniProtKB-EC"/>
</dbReference>
<dbReference type="EC" id="1.7.3.3" evidence="5 8"/>
<keyword evidence="4 5" id="KW-0560">Oxidoreductase</keyword>
<proteinExistence type="inferred from homology"/>
<keyword evidence="3 5" id="KW-0659">Purine metabolism</keyword>
<comment type="pathway">
    <text evidence="1 5">Purine metabolism; urate degradation; (S)-allantoin from urate: step 1/3.</text>
</comment>
<dbReference type="AlphaFoldDB" id="A0AAW1S5J4"/>
<gene>
    <name evidence="9" type="ORF">WJX74_001857</name>
</gene>
<keyword evidence="5" id="KW-0576">Peroxisome</keyword>
<comment type="caution">
    <text evidence="9">The sequence shown here is derived from an EMBL/GenBank/DDBJ whole genome shotgun (WGS) entry which is preliminary data.</text>
</comment>
<name>A0AAW1S5J4_9CHLO</name>
<feature type="binding site" evidence="7">
    <location>
        <position position="229"/>
    </location>
    <ligand>
        <name>urate</name>
        <dbReference type="ChEBI" id="CHEBI:17775"/>
    </ligand>
</feature>
<feature type="binding site" evidence="7">
    <location>
        <position position="57"/>
    </location>
    <ligand>
        <name>urate</name>
        <dbReference type="ChEBI" id="CHEBI:17775"/>
    </ligand>
</feature>
<comment type="function">
    <text evidence="5 8">Catalyzes the oxidation of uric acid to 5-hydroxyisourate, which is further processed to form (S)-allantoin.</text>
</comment>
<keyword evidence="10" id="KW-1185">Reference proteome</keyword>
<dbReference type="Gene3D" id="3.10.270.10">
    <property type="entry name" value="Urate Oxidase"/>
    <property type="match status" value="1"/>
</dbReference>
<evidence type="ECO:0000256" key="8">
    <source>
        <dbReference type="RuleBase" id="RU004455"/>
    </source>
</evidence>
<accession>A0AAW1S5J4</accession>
<feature type="binding site" evidence="7">
    <location>
        <position position="57"/>
    </location>
    <ligand>
        <name>5-hydroxyisourate</name>
        <dbReference type="ChEBI" id="CHEBI:18072"/>
    </ligand>
</feature>
<dbReference type="GO" id="GO:0005777">
    <property type="term" value="C:peroxisome"/>
    <property type="evidence" value="ECO:0007669"/>
    <property type="project" value="UniProtKB-SubCell"/>
</dbReference>
<dbReference type="Proteomes" id="UP001438707">
    <property type="component" value="Unassembled WGS sequence"/>
</dbReference>
<evidence type="ECO:0000256" key="6">
    <source>
        <dbReference type="PIRSR" id="PIRSR000241-1"/>
    </source>
</evidence>
<evidence type="ECO:0000256" key="5">
    <source>
        <dbReference type="PIRNR" id="PIRNR000241"/>
    </source>
</evidence>
<feature type="binding site" evidence="7">
    <location>
        <position position="228"/>
    </location>
    <ligand>
        <name>urate</name>
        <dbReference type="ChEBI" id="CHEBI:17775"/>
    </ligand>
</feature>
<feature type="binding site" evidence="7">
    <location>
        <position position="178"/>
    </location>
    <ligand>
        <name>urate</name>
        <dbReference type="ChEBI" id="CHEBI:17775"/>
    </ligand>
</feature>
<dbReference type="PIRSF" id="PIRSF000241">
    <property type="entry name" value="Urate_oxidase"/>
    <property type="match status" value="1"/>
</dbReference>
<dbReference type="SUPFAM" id="SSF55620">
    <property type="entry name" value="Tetrahydrobiopterin biosynthesis enzymes-like"/>
    <property type="match status" value="2"/>
</dbReference>
<organism evidence="9 10">
    <name type="scientific">Apatococcus lobatus</name>
    <dbReference type="NCBI Taxonomy" id="904363"/>
    <lineage>
        <taxon>Eukaryota</taxon>
        <taxon>Viridiplantae</taxon>
        <taxon>Chlorophyta</taxon>
        <taxon>core chlorophytes</taxon>
        <taxon>Trebouxiophyceae</taxon>
        <taxon>Chlorellales</taxon>
        <taxon>Chlorellaceae</taxon>
        <taxon>Apatococcus</taxon>
    </lineage>
</organism>
<evidence type="ECO:0000256" key="7">
    <source>
        <dbReference type="PIRSR" id="PIRSR000241-2"/>
    </source>
</evidence>
<dbReference type="GO" id="GO:0006145">
    <property type="term" value="P:purine nucleobase catabolic process"/>
    <property type="evidence" value="ECO:0007669"/>
    <property type="project" value="TreeGrafter"/>
</dbReference>
<dbReference type="NCBIfam" id="TIGR03383">
    <property type="entry name" value="urate_oxi"/>
    <property type="match status" value="1"/>
</dbReference>
<feature type="active site" description="Charge relay system" evidence="6">
    <location>
        <position position="257"/>
    </location>
</feature>
<sequence>MAAKLAVHQHGKSRVRLGRTWIEGSVHHFVEWKVQSMLESNMEHAFLTSSNKGMTATDTQKNTVYYVAKKCSQRCSAEEYAIELAKHFVSEYPLVSRAKVWVEEAPWKRVDVQGQPHNHGFCKNGSEVKSVYVSFAEGKGIEKLTTGVQDLTVLKTTQSGYEGFLKDKYTILKDTNERIVATSITATWRYSGELKSCKEYDRAFNDVKKTLMLKFYGPPDKGVYSPSVQYTLFEMGKAAIQAVPEVESIYLNLPNLHFLPCTPVTSKFENDVYIATSEPHGNIEAVITCADAQPHAKL</sequence>
<comment type="subcellular location">
    <subcellularLocation>
        <location evidence="5">Peroxisome</location>
    </subcellularLocation>
</comment>
<evidence type="ECO:0000256" key="2">
    <source>
        <dbReference type="ARBA" id="ARBA00009760"/>
    </source>
</evidence>
<feature type="binding site" evidence="7">
    <location>
        <position position="178"/>
    </location>
    <ligand>
        <name>5-hydroxyisourate</name>
        <dbReference type="ChEBI" id="CHEBI:18072"/>
    </ligand>
</feature>
<dbReference type="Pfam" id="PF01014">
    <property type="entry name" value="Uricase"/>
    <property type="match status" value="2"/>
</dbReference>
<evidence type="ECO:0000256" key="3">
    <source>
        <dbReference type="ARBA" id="ARBA00022631"/>
    </source>
</evidence>
<feature type="active site" description="Charge relay system" evidence="6">
    <location>
        <position position="57"/>
    </location>
</feature>
<feature type="binding site" evidence="7">
    <location>
        <position position="57"/>
    </location>
    <ligand>
        <name>O2</name>
        <dbReference type="ChEBI" id="CHEBI:15379"/>
    </ligand>
</feature>
<protein>
    <recommendedName>
        <fullName evidence="5 8">Uricase</fullName>
        <ecNumber evidence="5 8">1.7.3.3</ecNumber>
    </recommendedName>
    <alternativeName>
        <fullName evidence="5">Urate oxidase</fullName>
    </alternativeName>
</protein>
<dbReference type="GO" id="GO:0019628">
    <property type="term" value="P:urate catabolic process"/>
    <property type="evidence" value="ECO:0007669"/>
    <property type="project" value="TreeGrafter"/>
</dbReference>
<evidence type="ECO:0000256" key="4">
    <source>
        <dbReference type="ARBA" id="ARBA00023002"/>
    </source>
</evidence>
<feature type="active site" description="Charge relay system" evidence="6">
    <location>
        <position position="12"/>
    </location>
</feature>
<dbReference type="InterPro" id="IPR002042">
    <property type="entry name" value="Uricase"/>
</dbReference>
<comment type="catalytic activity">
    <reaction evidence="5 8">
        <text>urate + O2 + H2O = 5-hydroxyisourate + H2O2</text>
        <dbReference type="Rhea" id="RHEA:21368"/>
        <dbReference type="ChEBI" id="CHEBI:15377"/>
        <dbReference type="ChEBI" id="CHEBI:15379"/>
        <dbReference type="ChEBI" id="CHEBI:16240"/>
        <dbReference type="ChEBI" id="CHEBI:17775"/>
        <dbReference type="ChEBI" id="CHEBI:18072"/>
        <dbReference type="EC" id="1.7.3.3"/>
    </reaction>
</comment>
<dbReference type="EMBL" id="JALJOS010000003">
    <property type="protein sequence ID" value="KAK9841204.1"/>
    <property type="molecule type" value="Genomic_DNA"/>
</dbReference>
<feature type="binding site" evidence="7">
    <location>
        <position position="255"/>
    </location>
    <ligand>
        <name>urate</name>
        <dbReference type="ChEBI" id="CHEBI:17775"/>
    </ligand>
</feature>
<dbReference type="PANTHER" id="PTHR42874">
    <property type="entry name" value="URICASE"/>
    <property type="match status" value="1"/>
</dbReference>
<feature type="binding site" evidence="7">
    <location>
        <position position="58"/>
    </location>
    <ligand>
        <name>urate</name>
        <dbReference type="ChEBI" id="CHEBI:17775"/>
    </ligand>
</feature>